<dbReference type="OrthoDB" id="975426at2"/>
<dbReference type="STRING" id="1195760.SAMN05444281_2226"/>
<dbReference type="Pfam" id="PF18990">
    <property type="entry name" value="DUF5723"/>
    <property type="match status" value="1"/>
</dbReference>
<dbReference type="AlphaFoldDB" id="A0A1M5W531"/>
<evidence type="ECO:0000259" key="1">
    <source>
        <dbReference type="Pfam" id="PF18990"/>
    </source>
</evidence>
<accession>A0A1M5W531</accession>
<protein>
    <recommendedName>
        <fullName evidence="1">DUF5723 domain-containing protein</fullName>
    </recommendedName>
</protein>
<feature type="domain" description="DUF5723" evidence="1">
    <location>
        <begin position="44"/>
        <end position="402"/>
    </location>
</feature>
<sequence length="433" mass="47648">MKNYKKLIAVIAFTVLGYNSVKAQSEISFFHLGDYVQQSTDVSPVYIPKNSFSFGLPGIGLAVGNGFASSDLLTPIAGTEKLEYNYKNVYNTIEGDYNQLNQKATINILNLAFKRKHGSISFFTNVKENMNWNMSKNGIVNLLANGIVDEVLFNDEINTTSYAEGGIGFTQQFFNDKLAIGVRAKYIIGLANGSTQENGMAKVTVNDDLTWTINTKDAVSRLAGYKDGEDYEFSTANSGFGLDVGASYEIIPNLVIEVAVNDIGSITWKEKITEYYLDDVTNLVVNGVDLDTDGNVLNQLGDELEDKVGHGEREGESYKTSLATNSYVSASYKLGRIHQFRATMFNDLKNTENTSTIALGYNVALDRTTYGVVGIKNAQGDIDFGLNLATKLGPLQIYLATDNVNKVLGALEDLKQVNLRFGINFVFGYNKWL</sequence>
<gene>
    <name evidence="2" type="ORF">SAMN05444281_2226</name>
</gene>
<dbReference type="RefSeq" id="WP_073121491.1">
    <property type="nucleotide sequence ID" value="NZ_BMEN01000004.1"/>
</dbReference>
<name>A0A1M5W531_9FLAO</name>
<evidence type="ECO:0000313" key="2">
    <source>
        <dbReference type="EMBL" id="SHH82577.1"/>
    </source>
</evidence>
<dbReference type="InterPro" id="IPR043781">
    <property type="entry name" value="DUF5723"/>
</dbReference>
<proteinExistence type="predicted"/>
<dbReference type="Proteomes" id="UP000184109">
    <property type="component" value="Unassembled WGS sequence"/>
</dbReference>
<dbReference type="EMBL" id="FQXQ01000004">
    <property type="protein sequence ID" value="SHH82577.1"/>
    <property type="molecule type" value="Genomic_DNA"/>
</dbReference>
<organism evidence="2 3">
    <name type="scientific">Wenyingzhuangia marina</name>
    <dbReference type="NCBI Taxonomy" id="1195760"/>
    <lineage>
        <taxon>Bacteria</taxon>
        <taxon>Pseudomonadati</taxon>
        <taxon>Bacteroidota</taxon>
        <taxon>Flavobacteriia</taxon>
        <taxon>Flavobacteriales</taxon>
        <taxon>Flavobacteriaceae</taxon>
        <taxon>Wenyingzhuangia</taxon>
    </lineage>
</organism>
<evidence type="ECO:0000313" key="3">
    <source>
        <dbReference type="Proteomes" id="UP000184109"/>
    </source>
</evidence>
<reference evidence="3" key="1">
    <citation type="submission" date="2016-11" db="EMBL/GenBank/DDBJ databases">
        <authorList>
            <person name="Varghese N."/>
            <person name="Submissions S."/>
        </authorList>
    </citation>
    <scope>NUCLEOTIDE SEQUENCE [LARGE SCALE GENOMIC DNA]</scope>
    <source>
        <strain evidence="3">DSM 100572</strain>
    </source>
</reference>
<keyword evidence="3" id="KW-1185">Reference proteome</keyword>